<proteinExistence type="predicted"/>
<evidence type="ECO:0000313" key="2">
    <source>
        <dbReference type="EMBL" id="KAF5933210.1"/>
    </source>
</evidence>
<protein>
    <submittedName>
        <fullName evidence="2">Uncharacterized protein</fullName>
    </submittedName>
</protein>
<evidence type="ECO:0000313" key="3">
    <source>
        <dbReference type="Proteomes" id="UP000593564"/>
    </source>
</evidence>
<evidence type="ECO:0000256" key="1">
    <source>
        <dbReference type="SAM" id="MobiDB-lite"/>
    </source>
</evidence>
<accession>A0A7J7FXV6</accession>
<reference evidence="3" key="1">
    <citation type="journal article" date="2020" name="Nat. Commun.">
        <title>Genome assembly of wild tea tree DASZ reveals pedigree and selection history of tea varieties.</title>
        <authorList>
            <person name="Zhang W."/>
            <person name="Zhang Y."/>
            <person name="Qiu H."/>
            <person name="Guo Y."/>
            <person name="Wan H."/>
            <person name="Zhang X."/>
            <person name="Scossa F."/>
            <person name="Alseekh S."/>
            <person name="Zhang Q."/>
            <person name="Wang P."/>
            <person name="Xu L."/>
            <person name="Schmidt M.H."/>
            <person name="Jia X."/>
            <person name="Li D."/>
            <person name="Zhu A."/>
            <person name="Guo F."/>
            <person name="Chen W."/>
            <person name="Ni D."/>
            <person name="Usadel B."/>
            <person name="Fernie A.R."/>
            <person name="Wen W."/>
        </authorList>
    </citation>
    <scope>NUCLEOTIDE SEQUENCE [LARGE SCALE GENOMIC DNA]</scope>
    <source>
        <strain evidence="3">cv. G240</strain>
    </source>
</reference>
<reference evidence="2 3" key="2">
    <citation type="submission" date="2020-07" db="EMBL/GenBank/DDBJ databases">
        <title>Genome assembly of wild tea tree DASZ reveals pedigree and selection history of tea varieties.</title>
        <authorList>
            <person name="Zhang W."/>
        </authorList>
    </citation>
    <scope>NUCLEOTIDE SEQUENCE [LARGE SCALE GENOMIC DNA]</scope>
    <source>
        <strain evidence="3">cv. G240</strain>
        <tissue evidence="2">Leaf</tissue>
    </source>
</reference>
<organism evidence="2 3">
    <name type="scientific">Camellia sinensis</name>
    <name type="common">Tea plant</name>
    <name type="synonym">Thea sinensis</name>
    <dbReference type="NCBI Taxonomy" id="4442"/>
    <lineage>
        <taxon>Eukaryota</taxon>
        <taxon>Viridiplantae</taxon>
        <taxon>Streptophyta</taxon>
        <taxon>Embryophyta</taxon>
        <taxon>Tracheophyta</taxon>
        <taxon>Spermatophyta</taxon>
        <taxon>Magnoliopsida</taxon>
        <taxon>eudicotyledons</taxon>
        <taxon>Gunneridae</taxon>
        <taxon>Pentapetalae</taxon>
        <taxon>asterids</taxon>
        <taxon>Ericales</taxon>
        <taxon>Theaceae</taxon>
        <taxon>Camellia</taxon>
    </lineage>
</organism>
<sequence>MADKLADLQTVVNFMMQNSVMQPPFPLQDIPIPAAKKGAQKGGQKTVPAVPQYGGTKGHSHRPSREVGHGESQKARRTKETCTKEHRDVQGKELCFDTTSGERSKRTHDDTRSSAPKRLKFGDNRALGRTKEDLGDHLQRKQQDAEVTSPVKPRTPFSEELDKVEVPKRFSMPRF</sequence>
<dbReference type="Proteomes" id="UP000593564">
    <property type="component" value="Unassembled WGS sequence"/>
</dbReference>
<name>A0A7J7FXV6_CAMSI</name>
<feature type="compositionally biased region" description="Basic and acidic residues" evidence="1">
    <location>
        <begin position="129"/>
        <end position="144"/>
    </location>
</feature>
<feature type="region of interest" description="Disordered" evidence="1">
    <location>
        <begin position="36"/>
        <end position="175"/>
    </location>
</feature>
<keyword evidence="3" id="KW-1185">Reference proteome</keyword>
<dbReference type="AlphaFoldDB" id="A0A7J7FXV6"/>
<feature type="compositionally biased region" description="Basic and acidic residues" evidence="1">
    <location>
        <begin position="63"/>
        <end position="112"/>
    </location>
</feature>
<dbReference type="EMBL" id="JACBKZ010000014">
    <property type="protein sequence ID" value="KAF5933210.1"/>
    <property type="molecule type" value="Genomic_DNA"/>
</dbReference>
<feature type="compositionally biased region" description="Low complexity" evidence="1">
    <location>
        <begin position="36"/>
        <end position="45"/>
    </location>
</feature>
<comment type="caution">
    <text evidence="2">The sequence shown here is derived from an EMBL/GenBank/DDBJ whole genome shotgun (WGS) entry which is preliminary data.</text>
</comment>
<gene>
    <name evidence="2" type="ORF">HYC85_029381</name>
</gene>